<evidence type="ECO:0000313" key="3">
    <source>
        <dbReference type="Proteomes" id="UP001500620"/>
    </source>
</evidence>
<reference evidence="3" key="1">
    <citation type="journal article" date="2019" name="Int. J. Syst. Evol. Microbiol.">
        <title>The Global Catalogue of Microorganisms (GCM) 10K type strain sequencing project: providing services to taxonomists for standard genome sequencing and annotation.</title>
        <authorList>
            <consortium name="The Broad Institute Genomics Platform"/>
            <consortium name="The Broad Institute Genome Sequencing Center for Infectious Disease"/>
            <person name="Wu L."/>
            <person name="Ma J."/>
        </authorList>
    </citation>
    <scope>NUCLEOTIDE SEQUENCE [LARGE SCALE GENOMIC DNA]</scope>
    <source>
        <strain evidence="3">JCM 17441</strain>
    </source>
</reference>
<proteinExistence type="predicted"/>
<accession>A0ABP8DJ78</accession>
<dbReference type="EMBL" id="BAABAT010000025">
    <property type="protein sequence ID" value="GAA4256757.1"/>
    <property type="molecule type" value="Genomic_DNA"/>
</dbReference>
<keyword evidence="1" id="KW-0812">Transmembrane</keyword>
<keyword evidence="3" id="KW-1185">Reference proteome</keyword>
<feature type="transmembrane region" description="Helical" evidence="1">
    <location>
        <begin position="12"/>
        <end position="31"/>
    </location>
</feature>
<protein>
    <recommendedName>
        <fullName evidence="4">Integral membrane protein</fullName>
    </recommendedName>
</protein>
<organism evidence="2 3">
    <name type="scientific">Dactylosporangium darangshiense</name>
    <dbReference type="NCBI Taxonomy" id="579108"/>
    <lineage>
        <taxon>Bacteria</taxon>
        <taxon>Bacillati</taxon>
        <taxon>Actinomycetota</taxon>
        <taxon>Actinomycetes</taxon>
        <taxon>Micromonosporales</taxon>
        <taxon>Micromonosporaceae</taxon>
        <taxon>Dactylosporangium</taxon>
    </lineage>
</organism>
<sequence>MRAPVARSSVDAMRWVLVIVGVLLVLSGAVWTLQGLNVLGGSAMSGATMWAIIGPLVAVVGLVLLISGVRRFRA</sequence>
<dbReference type="Proteomes" id="UP001500620">
    <property type="component" value="Unassembled WGS sequence"/>
</dbReference>
<name>A0ABP8DJ78_9ACTN</name>
<evidence type="ECO:0000313" key="2">
    <source>
        <dbReference type="EMBL" id="GAA4256757.1"/>
    </source>
</evidence>
<evidence type="ECO:0000256" key="1">
    <source>
        <dbReference type="SAM" id="Phobius"/>
    </source>
</evidence>
<keyword evidence="1" id="KW-0472">Membrane</keyword>
<keyword evidence="1" id="KW-1133">Transmembrane helix</keyword>
<feature type="transmembrane region" description="Helical" evidence="1">
    <location>
        <begin position="43"/>
        <end position="66"/>
    </location>
</feature>
<comment type="caution">
    <text evidence="2">The sequence shown here is derived from an EMBL/GenBank/DDBJ whole genome shotgun (WGS) entry which is preliminary data.</text>
</comment>
<evidence type="ECO:0008006" key="4">
    <source>
        <dbReference type="Google" id="ProtNLM"/>
    </source>
</evidence>
<gene>
    <name evidence="2" type="ORF">GCM10022255_070860</name>
</gene>